<dbReference type="OrthoDB" id="514823at2759"/>
<feature type="compositionally biased region" description="Low complexity" evidence="5">
    <location>
        <begin position="192"/>
        <end position="207"/>
    </location>
</feature>
<gene>
    <name evidence="6" type="ORF">M430DRAFT_30816</name>
</gene>
<reference evidence="6 7" key="1">
    <citation type="journal article" date="2018" name="New Phytol.">
        <title>Comparative genomics and transcriptomics depict ericoid mycorrhizal fungi as versatile saprotrophs and plant mutualists.</title>
        <authorList>
            <person name="Martino E."/>
            <person name="Morin E."/>
            <person name="Grelet G.A."/>
            <person name="Kuo A."/>
            <person name="Kohler A."/>
            <person name="Daghino S."/>
            <person name="Barry K.W."/>
            <person name="Cichocki N."/>
            <person name="Clum A."/>
            <person name="Dockter R.B."/>
            <person name="Hainaut M."/>
            <person name="Kuo R.C."/>
            <person name="LaButti K."/>
            <person name="Lindahl B.D."/>
            <person name="Lindquist E.A."/>
            <person name="Lipzen A."/>
            <person name="Khouja H.R."/>
            <person name="Magnuson J."/>
            <person name="Murat C."/>
            <person name="Ohm R.A."/>
            <person name="Singer S.W."/>
            <person name="Spatafora J.W."/>
            <person name="Wang M."/>
            <person name="Veneault-Fourrey C."/>
            <person name="Henrissat B."/>
            <person name="Grigoriev I.V."/>
            <person name="Martin F.M."/>
            <person name="Perotto S."/>
        </authorList>
    </citation>
    <scope>NUCLEOTIDE SEQUENCE [LARGE SCALE GENOMIC DNA]</scope>
    <source>
        <strain evidence="6 7">ATCC 22711</strain>
    </source>
</reference>
<dbReference type="STRING" id="857342.A0A2T3ATX2"/>
<evidence type="ECO:0000256" key="3">
    <source>
        <dbReference type="ARBA" id="ARBA00022705"/>
    </source>
</evidence>
<proteinExistence type="predicted"/>
<evidence type="ECO:0000256" key="4">
    <source>
        <dbReference type="ARBA" id="ARBA00023242"/>
    </source>
</evidence>
<dbReference type="InterPro" id="IPR041913">
    <property type="entry name" value="POLD3_sf"/>
</dbReference>
<feature type="compositionally biased region" description="Acidic residues" evidence="5">
    <location>
        <begin position="298"/>
        <end position="317"/>
    </location>
</feature>
<accession>A0A2T3ATX2</accession>
<dbReference type="GO" id="GO:0043625">
    <property type="term" value="C:delta DNA polymerase complex"/>
    <property type="evidence" value="ECO:0007669"/>
    <property type="project" value="InterPro"/>
</dbReference>
<feature type="compositionally biased region" description="Low complexity" evidence="5">
    <location>
        <begin position="266"/>
        <end position="279"/>
    </location>
</feature>
<keyword evidence="4" id="KW-0539">Nucleus</keyword>
<feature type="compositionally biased region" description="Basic and acidic residues" evidence="5">
    <location>
        <begin position="233"/>
        <end position="245"/>
    </location>
</feature>
<keyword evidence="3" id="KW-0235">DNA replication</keyword>
<feature type="compositionally biased region" description="Basic and acidic residues" evidence="5">
    <location>
        <begin position="323"/>
        <end position="340"/>
    </location>
</feature>
<dbReference type="GeneID" id="36574063"/>
<dbReference type="GO" id="GO:0003887">
    <property type="term" value="F:DNA-directed DNA polymerase activity"/>
    <property type="evidence" value="ECO:0007669"/>
    <property type="project" value="TreeGrafter"/>
</dbReference>
<evidence type="ECO:0000256" key="2">
    <source>
        <dbReference type="ARBA" id="ARBA00017589"/>
    </source>
</evidence>
<dbReference type="Proteomes" id="UP000241818">
    <property type="component" value="Unassembled WGS sequence"/>
</dbReference>
<feature type="compositionally biased region" description="Basic and acidic residues" evidence="5">
    <location>
        <begin position="372"/>
        <end position="384"/>
    </location>
</feature>
<feature type="compositionally biased region" description="Acidic residues" evidence="5">
    <location>
        <begin position="346"/>
        <end position="356"/>
    </location>
</feature>
<evidence type="ECO:0000256" key="1">
    <source>
        <dbReference type="ARBA" id="ARBA00004123"/>
    </source>
</evidence>
<evidence type="ECO:0000313" key="6">
    <source>
        <dbReference type="EMBL" id="PSS10939.1"/>
    </source>
</evidence>
<keyword evidence="7" id="KW-1185">Reference proteome</keyword>
<dbReference type="InterPro" id="IPR019038">
    <property type="entry name" value="POLD3"/>
</dbReference>
<dbReference type="AlphaFoldDB" id="A0A2T3ATX2"/>
<feature type="region of interest" description="Disordered" evidence="5">
    <location>
        <begin position="65"/>
        <end position="105"/>
    </location>
</feature>
<feature type="compositionally biased region" description="Low complexity" evidence="5">
    <location>
        <begin position="84"/>
        <end position="98"/>
    </location>
</feature>
<feature type="compositionally biased region" description="Basic residues" evidence="5">
    <location>
        <begin position="393"/>
        <end position="403"/>
    </location>
</feature>
<dbReference type="GO" id="GO:1904161">
    <property type="term" value="P:DNA synthesis involved in UV-damage excision repair"/>
    <property type="evidence" value="ECO:0007669"/>
    <property type="project" value="TreeGrafter"/>
</dbReference>
<feature type="region of interest" description="Disordered" evidence="5">
    <location>
        <begin position="175"/>
        <end position="403"/>
    </location>
</feature>
<dbReference type="RefSeq" id="XP_024718118.1">
    <property type="nucleotide sequence ID" value="XM_024865982.1"/>
</dbReference>
<dbReference type="PANTHER" id="PTHR17598:SF13">
    <property type="entry name" value="DNA POLYMERASE DELTA SUBUNIT 3"/>
    <property type="match status" value="1"/>
</dbReference>
<dbReference type="EMBL" id="KZ679016">
    <property type="protein sequence ID" value="PSS10939.1"/>
    <property type="molecule type" value="Genomic_DNA"/>
</dbReference>
<evidence type="ECO:0000313" key="7">
    <source>
        <dbReference type="Proteomes" id="UP000241818"/>
    </source>
</evidence>
<comment type="subcellular location">
    <subcellularLocation>
        <location evidence="1">Nucleus</location>
    </subcellularLocation>
</comment>
<dbReference type="GO" id="GO:0006271">
    <property type="term" value="P:DNA strand elongation involved in DNA replication"/>
    <property type="evidence" value="ECO:0007669"/>
    <property type="project" value="TreeGrafter"/>
</dbReference>
<dbReference type="PANTHER" id="PTHR17598">
    <property type="entry name" value="DNA POLYMERASE DELTA SUBUNIT 3"/>
    <property type="match status" value="1"/>
</dbReference>
<dbReference type="GO" id="GO:0006297">
    <property type="term" value="P:nucleotide-excision repair, DNA gap filling"/>
    <property type="evidence" value="ECO:0007669"/>
    <property type="project" value="TreeGrafter"/>
</dbReference>
<evidence type="ECO:0000256" key="5">
    <source>
        <dbReference type="SAM" id="MobiDB-lite"/>
    </source>
</evidence>
<protein>
    <recommendedName>
        <fullName evidence="2">DNA polymerase delta subunit 3</fullName>
    </recommendedName>
</protein>
<name>A0A2T3ATX2_AMORE</name>
<dbReference type="Gene3D" id="3.90.1030.20">
    <property type="entry name" value="DNA polymerase delta, p66 (Cdc27) subunit, wHTH domain"/>
    <property type="match status" value="1"/>
</dbReference>
<dbReference type="InParanoid" id="A0A2T3ATX2"/>
<dbReference type="Pfam" id="PF09507">
    <property type="entry name" value="CDC27"/>
    <property type="match status" value="1"/>
</dbReference>
<sequence>MADYKSYLAANILSEDKVITYRLLSRALKVNVNTAKEMLYEFHHLQNAKKPGTVHATYLVSGTKRAEEQEASSGVQKDGEDEYMQSSPFMSSSMPQPDQDTEETSVLSITLVREEDLESLKSQYEHITSIHIYSLGPHPLKELQLLSDCTRELRALTASEDPLEYYPKYGAITNPLVKRRPARRPPPPPAPTTTSKPAPVKQEASKPSPAPVVKPEPKAKPEPKQQSTAAKDFFGKGKEKAKSEAKSGGTSAPSSKESTPAPNPPALKKNNSSDIFKAFAKAKPKLKKEGTDSSAAATEDEVMKDAVNFDDEDEEETYVPPAPKEESAGDRRSRKEREAQLRAMMEQDDDDAEDEVVPPVEQPEPEEEEETNPEKEKEEVKPEPEPTVTVSGGRRRGKRRVMRKKTIKDEEGYLVTREEAVWESFSEDEPVAPPPKPKAQSTTAKGKKGAEKKGQGSIMSFFGKK</sequence>
<feature type="region of interest" description="Disordered" evidence="5">
    <location>
        <begin position="422"/>
        <end position="465"/>
    </location>
</feature>
<organism evidence="6 7">
    <name type="scientific">Amorphotheca resinae ATCC 22711</name>
    <dbReference type="NCBI Taxonomy" id="857342"/>
    <lineage>
        <taxon>Eukaryota</taxon>
        <taxon>Fungi</taxon>
        <taxon>Dikarya</taxon>
        <taxon>Ascomycota</taxon>
        <taxon>Pezizomycotina</taxon>
        <taxon>Leotiomycetes</taxon>
        <taxon>Helotiales</taxon>
        <taxon>Amorphothecaceae</taxon>
        <taxon>Amorphotheca</taxon>
    </lineage>
</organism>